<feature type="transmembrane region" description="Helical" evidence="1">
    <location>
        <begin position="102"/>
        <end position="122"/>
    </location>
</feature>
<reference evidence="2 3" key="1">
    <citation type="submission" date="2020-08" db="EMBL/GenBank/DDBJ databases">
        <title>Sequencing the genomes of 1000 actinobacteria strains.</title>
        <authorList>
            <person name="Klenk H.-P."/>
        </authorList>
    </citation>
    <scope>NUCLEOTIDE SEQUENCE [LARGE SCALE GENOMIC DNA]</scope>
    <source>
        <strain evidence="2 3">DSM 43149</strain>
    </source>
</reference>
<feature type="transmembrane region" description="Helical" evidence="1">
    <location>
        <begin position="20"/>
        <end position="42"/>
    </location>
</feature>
<keyword evidence="1" id="KW-0472">Membrane</keyword>
<comment type="caution">
    <text evidence="2">The sequence shown here is derived from an EMBL/GenBank/DDBJ whole genome shotgun (WGS) entry which is preliminary data.</text>
</comment>
<protein>
    <recommendedName>
        <fullName evidence="4">DUF4386 domain-containing protein</fullName>
    </recommendedName>
</protein>
<dbReference type="AlphaFoldDB" id="A0A7W7I682"/>
<dbReference type="InterPro" id="IPR025495">
    <property type="entry name" value="DUF4386"/>
</dbReference>
<proteinExistence type="predicted"/>
<keyword evidence="3" id="KW-1185">Reference proteome</keyword>
<evidence type="ECO:0000256" key="1">
    <source>
        <dbReference type="SAM" id="Phobius"/>
    </source>
</evidence>
<dbReference type="Proteomes" id="UP000578112">
    <property type="component" value="Unassembled WGS sequence"/>
</dbReference>
<dbReference type="Pfam" id="PF14329">
    <property type="entry name" value="DUF4386"/>
    <property type="match status" value="1"/>
</dbReference>
<accession>A0A7W7I682</accession>
<gene>
    <name evidence="2" type="ORF">BJ971_007640</name>
</gene>
<evidence type="ECO:0008006" key="4">
    <source>
        <dbReference type="Google" id="ProtNLM"/>
    </source>
</evidence>
<dbReference type="EMBL" id="JACHNH010000001">
    <property type="protein sequence ID" value="MBB4767084.1"/>
    <property type="molecule type" value="Genomic_DNA"/>
</dbReference>
<feature type="transmembrane region" description="Helical" evidence="1">
    <location>
        <begin position="158"/>
        <end position="180"/>
    </location>
</feature>
<name>A0A7W7I682_9ACTN</name>
<feature type="transmembrane region" description="Helical" evidence="1">
    <location>
        <begin position="54"/>
        <end position="82"/>
    </location>
</feature>
<evidence type="ECO:0000313" key="3">
    <source>
        <dbReference type="Proteomes" id="UP000578112"/>
    </source>
</evidence>
<keyword evidence="1" id="KW-0812">Transmembrane</keyword>
<organism evidence="2 3">
    <name type="scientific">Actinoplanes digitatis</name>
    <dbReference type="NCBI Taxonomy" id="1868"/>
    <lineage>
        <taxon>Bacteria</taxon>
        <taxon>Bacillati</taxon>
        <taxon>Actinomycetota</taxon>
        <taxon>Actinomycetes</taxon>
        <taxon>Micromonosporales</taxon>
        <taxon>Micromonosporaceae</taxon>
        <taxon>Actinoplanes</taxon>
    </lineage>
</organism>
<sequence length="200" mass="21360">MLVEGDAVRTTANIVGHETLFRLGIVADILMATVFVLLGLVLHRLLHHVHERAATALLVFVSVGAGSILVNLTFHVGALLAATRPGHSPELVLLLLDLHQHGYVLGGVFFGLWLLPMGFLACRSPLLPTWLGVLAIVASVAWVADPVLAFGLPDAPALIRHLVELPTSIGELSLLLYLLICGIRSGQTVKVQMPEPGSCR</sequence>
<evidence type="ECO:0000313" key="2">
    <source>
        <dbReference type="EMBL" id="MBB4767084.1"/>
    </source>
</evidence>
<feature type="transmembrane region" description="Helical" evidence="1">
    <location>
        <begin position="129"/>
        <end position="152"/>
    </location>
</feature>
<keyword evidence="1" id="KW-1133">Transmembrane helix</keyword>